<proteinExistence type="predicted"/>
<comment type="caution">
    <text evidence="2">The sequence shown here is derived from an EMBL/GenBank/DDBJ whole genome shotgun (WGS) entry which is preliminary data.</text>
</comment>
<sequence length="166" mass="19311">MSRKWERMVQKNTEKLNKQRAKFGRTPISEAESSKIRGRNWVGPILLVLVAIYYMLTFISTSNTSMYWVTAISYLLLAALFVFRRPFLEIDRKNLSTRRFSGFKSLGADDIDQIVIQKGYVIISAKDGKTRWVFSRLIQLYDIGMLSEKLQEFAKNHSIPVIHQTK</sequence>
<feature type="transmembrane region" description="Helical" evidence="1">
    <location>
        <begin position="41"/>
        <end position="59"/>
    </location>
</feature>
<reference evidence="2" key="1">
    <citation type="submission" date="2023-12" db="EMBL/GenBank/DDBJ databases">
        <title>Fervidustalea candida gen. nov., sp. nov., a novel member of the family Paenibacillaceae isolated from a geothermal area.</title>
        <authorList>
            <person name="Li W.-J."/>
            <person name="Jiao J.-Y."/>
            <person name="Chen Y."/>
        </authorList>
    </citation>
    <scope>NUCLEOTIDE SEQUENCE</scope>
    <source>
        <strain evidence="2">SYSU GA230002</strain>
    </source>
</reference>
<name>A0ABU5ZN43_9BACL</name>
<keyword evidence="1" id="KW-0812">Transmembrane</keyword>
<dbReference type="RefSeq" id="WP_371754833.1">
    <property type="nucleotide sequence ID" value="NZ_JAYJLD010000021.1"/>
</dbReference>
<accession>A0ABU5ZN43</accession>
<feature type="transmembrane region" description="Helical" evidence="1">
    <location>
        <begin position="65"/>
        <end position="83"/>
    </location>
</feature>
<evidence type="ECO:0008006" key="4">
    <source>
        <dbReference type="Google" id="ProtNLM"/>
    </source>
</evidence>
<dbReference type="EMBL" id="JAYJLD010000021">
    <property type="protein sequence ID" value="MEB3102711.1"/>
    <property type="molecule type" value="Genomic_DNA"/>
</dbReference>
<organism evidence="2 3">
    <name type="scientific">Ferviditalea candida</name>
    <dbReference type="NCBI Taxonomy" id="3108399"/>
    <lineage>
        <taxon>Bacteria</taxon>
        <taxon>Bacillati</taxon>
        <taxon>Bacillota</taxon>
        <taxon>Bacilli</taxon>
        <taxon>Bacillales</taxon>
        <taxon>Paenibacillaceae</taxon>
        <taxon>Ferviditalea</taxon>
    </lineage>
</organism>
<keyword evidence="1" id="KW-1133">Transmembrane helix</keyword>
<evidence type="ECO:0000313" key="3">
    <source>
        <dbReference type="Proteomes" id="UP001310386"/>
    </source>
</evidence>
<gene>
    <name evidence="2" type="ORF">VF724_13660</name>
</gene>
<evidence type="ECO:0000313" key="2">
    <source>
        <dbReference type="EMBL" id="MEB3102711.1"/>
    </source>
</evidence>
<evidence type="ECO:0000256" key="1">
    <source>
        <dbReference type="SAM" id="Phobius"/>
    </source>
</evidence>
<protein>
    <recommendedName>
        <fullName evidence="4">Methyltransferase</fullName>
    </recommendedName>
</protein>
<keyword evidence="1" id="KW-0472">Membrane</keyword>
<dbReference type="Proteomes" id="UP001310386">
    <property type="component" value="Unassembled WGS sequence"/>
</dbReference>
<keyword evidence="3" id="KW-1185">Reference proteome</keyword>